<feature type="transmembrane region" description="Helical" evidence="6">
    <location>
        <begin position="154"/>
        <end position="172"/>
    </location>
</feature>
<reference evidence="8" key="2">
    <citation type="submission" date="2021-04" db="EMBL/GenBank/DDBJ databases">
        <authorList>
            <person name="Gilroy R."/>
        </authorList>
    </citation>
    <scope>NUCLEOTIDE SEQUENCE</scope>
    <source>
        <strain evidence="8">ChiGjej4B4-12881</strain>
    </source>
</reference>
<sequence length="287" mass="31964">MKSGTVLKRYAVTTAAVIASAFLQAFAMQTFLNPVNILSSGFTGVAVLIERITSLYGIHFSTSLGMVALNVPVALFCFKHIGKKFVVFSMIQVFLASFFLRFAHFTPLFDDALLNICFGGFVYGIAIVTALKGNASTAGTDFIALYVSNRTGKAIWQYVFMGNACMLCIFGYMFGWEYAGYSIMFQFISTQTIDRFYHRYKRVTLQITTHDPDAVVKEYVKNYRHGVSVMNGYGGYSGASMSLLHTVVSSYEVQDIVHHLKHADPKVIVNVLPTETFFGGFYQKPID</sequence>
<dbReference type="InterPro" id="IPR019264">
    <property type="entry name" value="DUF2179"/>
</dbReference>
<comment type="caution">
    <text evidence="8">The sequence shown here is derived from an EMBL/GenBank/DDBJ whole genome shotgun (WGS) entry which is preliminary data.</text>
</comment>
<dbReference type="AlphaFoldDB" id="A0A9D2AVI0"/>
<protein>
    <submittedName>
        <fullName evidence="8">YitT family protein</fullName>
    </submittedName>
</protein>
<keyword evidence="4 6" id="KW-1133">Transmembrane helix</keyword>
<dbReference type="Gene3D" id="3.30.70.120">
    <property type="match status" value="1"/>
</dbReference>
<evidence type="ECO:0000256" key="6">
    <source>
        <dbReference type="SAM" id="Phobius"/>
    </source>
</evidence>
<feature type="transmembrane region" description="Helical" evidence="6">
    <location>
        <begin position="85"/>
        <end position="106"/>
    </location>
</feature>
<gene>
    <name evidence="8" type="ORF">IAA28_01490</name>
</gene>
<dbReference type="Pfam" id="PF10035">
    <property type="entry name" value="DUF2179"/>
    <property type="match status" value="1"/>
</dbReference>
<keyword evidence="2" id="KW-1003">Cell membrane</keyword>
<dbReference type="PANTHER" id="PTHR33545:SF5">
    <property type="entry name" value="UPF0750 MEMBRANE PROTEIN YITT"/>
    <property type="match status" value="1"/>
</dbReference>
<reference evidence="8" key="1">
    <citation type="journal article" date="2021" name="PeerJ">
        <title>Extensive microbial diversity within the chicken gut microbiome revealed by metagenomics and culture.</title>
        <authorList>
            <person name="Gilroy R."/>
            <person name="Ravi A."/>
            <person name="Getino M."/>
            <person name="Pursley I."/>
            <person name="Horton D.L."/>
            <person name="Alikhan N.F."/>
            <person name="Baker D."/>
            <person name="Gharbi K."/>
            <person name="Hall N."/>
            <person name="Watson M."/>
            <person name="Adriaenssens E.M."/>
            <person name="Foster-Nyarko E."/>
            <person name="Jarju S."/>
            <person name="Secka A."/>
            <person name="Antonio M."/>
            <person name="Oren A."/>
            <person name="Chaudhuri R.R."/>
            <person name="La Ragione R."/>
            <person name="Hildebrand F."/>
            <person name="Pallen M.J."/>
        </authorList>
    </citation>
    <scope>NUCLEOTIDE SEQUENCE</scope>
    <source>
        <strain evidence="8">ChiGjej4B4-12881</strain>
    </source>
</reference>
<evidence type="ECO:0000313" key="8">
    <source>
        <dbReference type="EMBL" id="HIX51460.1"/>
    </source>
</evidence>
<dbReference type="EMBL" id="DXEU01000025">
    <property type="protein sequence ID" value="HIX51460.1"/>
    <property type="molecule type" value="Genomic_DNA"/>
</dbReference>
<dbReference type="PIRSF" id="PIRSF006483">
    <property type="entry name" value="Membrane_protein_YitT"/>
    <property type="match status" value="1"/>
</dbReference>
<dbReference type="Proteomes" id="UP000886780">
    <property type="component" value="Unassembled WGS sequence"/>
</dbReference>
<dbReference type="GO" id="GO:0005886">
    <property type="term" value="C:plasma membrane"/>
    <property type="evidence" value="ECO:0007669"/>
    <property type="project" value="UniProtKB-SubCell"/>
</dbReference>
<evidence type="ECO:0000256" key="2">
    <source>
        <dbReference type="ARBA" id="ARBA00022475"/>
    </source>
</evidence>
<feature type="transmembrane region" description="Helical" evidence="6">
    <location>
        <begin position="112"/>
        <end position="133"/>
    </location>
</feature>
<dbReference type="InterPro" id="IPR051461">
    <property type="entry name" value="UPF0750_membrane"/>
</dbReference>
<evidence type="ECO:0000259" key="7">
    <source>
        <dbReference type="Pfam" id="PF10035"/>
    </source>
</evidence>
<accession>A0A9D2AVI0</accession>
<evidence type="ECO:0000256" key="1">
    <source>
        <dbReference type="ARBA" id="ARBA00004651"/>
    </source>
</evidence>
<keyword evidence="5 6" id="KW-0472">Membrane</keyword>
<dbReference type="InterPro" id="IPR003740">
    <property type="entry name" value="YitT"/>
</dbReference>
<evidence type="ECO:0000256" key="3">
    <source>
        <dbReference type="ARBA" id="ARBA00022692"/>
    </source>
</evidence>
<evidence type="ECO:0000313" key="9">
    <source>
        <dbReference type="Proteomes" id="UP000886780"/>
    </source>
</evidence>
<dbReference type="Pfam" id="PF02588">
    <property type="entry name" value="YitT_membrane"/>
    <property type="match status" value="1"/>
</dbReference>
<name>A0A9D2AVI0_9FIRM</name>
<proteinExistence type="predicted"/>
<dbReference type="PANTHER" id="PTHR33545">
    <property type="entry name" value="UPF0750 MEMBRANE PROTEIN YITT-RELATED"/>
    <property type="match status" value="1"/>
</dbReference>
<feature type="transmembrane region" description="Helical" evidence="6">
    <location>
        <begin position="56"/>
        <end position="78"/>
    </location>
</feature>
<organism evidence="8 9">
    <name type="scientific">Candidatus Lachnoclostridium stercoripullorum</name>
    <dbReference type="NCBI Taxonomy" id="2838635"/>
    <lineage>
        <taxon>Bacteria</taxon>
        <taxon>Bacillati</taxon>
        <taxon>Bacillota</taxon>
        <taxon>Clostridia</taxon>
        <taxon>Lachnospirales</taxon>
        <taxon>Lachnospiraceae</taxon>
    </lineage>
</organism>
<dbReference type="InterPro" id="IPR015867">
    <property type="entry name" value="N-reg_PII/ATP_PRibTrfase_C"/>
</dbReference>
<feature type="domain" description="DUF2179" evidence="7">
    <location>
        <begin position="225"/>
        <end position="279"/>
    </location>
</feature>
<comment type="subcellular location">
    <subcellularLocation>
        <location evidence="1">Cell membrane</location>
        <topology evidence="1">Multi-pass membrane protein</topology>
    </subcellularLocation>
</comment>
<keyword evidence="3 6" id="KW-0812">Transmembrane</keyword>
<evidence type="ECO:0000256" key="4">
    <source>
        <dbReference type="ARBA" id="ARBA00022989"/>
    </source>
</evidence>
<evidence type="ECO:0000256" key="5">
    <source>
        <dbReference type="ARBA" id="ARBA00023136"/>
    </source>
</evidence>